<dbReference type="PANTHER" id="PTHR47245">
    <property type="entry name" value="PEPTIDYLPROLYL ISOMERASE"/>
    <property type="match status" value="1"/>
</dbReference>
<feature type="domain" description="PpiC" evidence="10">
    <location>
        <begin position="127"/>
        <end position="219"/>
    </location>
</feature>
<dbReference type="RefSeq" id="WP_024005494.1">
    <property type="nucleotide sequence ID" value="NZ_KI650980.1"/>
</dbReference>
<dbReference type="GO" id="GO:0003755">
    <property type="term" value="F:peptidyl-prolyl cis-trans isomerase activity"/>
    <property type="evidence" value="ECO:0007669"/>
    <property type="project" value="UniProtKB-KW"/>
</dbReference>
<evidence type="ECO:0000256" key="5">
    <source>
        <dbReference type="ARBA" id="ARBA00023110"/>
    </source>
</evidence>
<dbReference type="EMBL" id="AYXT01000010">
    <property type="protein sequence ID" value="ETF01647.1"/>
    <property type="molecule type" value="Genomic_DNA"/>
</dbReference>
<organism evidence="11 12">
    <name type="scientific">Advenella kashmirensis W13003</name>
    <dbReference type="NCBI Taxonomy" id="1424334"/>
    <lineage>
        <taxon>Bacteria</taxon>
        <taxon>Pseudomonadati</taxon>
        <taxon>Pseudomonadota</taxon>
        <taxon>Betaproteobacteria</taxon>
        <taxon>Burkholderiales</taxon>
        <taxon>Alcaligenaceae</taxon>
    </lineage>
</organism>
<sequence length="285" mass="30967">MKRFILLAVTCAMTVPALAQNVATVNGKEITKDQVDTAVKTLIARGATDSPALREQITEQLINSAVLSQEAEKQGVDKNPEVQFAIENARQEILIGSMMRDWAKSHPVSDDDIKKAYDDFKAQSAGEQEYQVKHILVKDETAANKLLKDIKAKKISFADAAKKNSIDPGSGKNGGDLGWAPAENYVPEFAEAVKAAKKGQLLDKPVKSQFGWHIIQVTDSRPVKVPTLEEAKPQISQMLSQQSLQEQMKKLRDEAKIEKSAPEGASADKPAEAPAAAPATEAPKQ</sequence>
<accession>V8QPT9</accession>
<dbReference type="PATRIC" id="fig|1424334.3.peg.2542"/>
<feature type="compositionally biased region" description="Basic and acidic residues" evidence="8">
    <location>
        <begin position="247"/>
        <end position="261"/>
    </location>
</feature>
<evidence type="ECO:0000313" key="11">
    <source>
        <dbReference type="EMBL" id="ETF01647.1"/>
    </source>
</evidence>
<comment type="caution">
    <text evidence="11">The sequence shown here is derived from an EMBL/GenBank/DDBJ whole genome shotgun (WGS) entry which is preliminary data.</text>
</comment>
<dbReference type="InterPro" id="IPR000297">
    <property type="entry name" value="PPIase_PpiC"/>
</dbReference>
<dbReference type="Gene3D" id="3.10.50.40">
    <property type="match status" value="1"/>
</dbReference>
<dbReference type="EC" id="5.2.1.8" evidence="3"/>
<dbReference type="Proteomes" id="UP000018733">
    <property type="component" value="Unassembled WGS sequence"/>
</dbReference>
<feature type="compositionally biased region" description="Low complexity" evidence="8">
    <location>
        <begin position="234"/>
        <end position="246"/>
    </location>
</feature>
<dbReference type="SUPFAM" id="SSF109998">
    <property type="entry name" value="Triger factor/SurA peptide-binding domain-like"/>
    <property type="match status" value="1"/>
</dbReference>
<dbReference type="OrthoDB" id="14196at2"/>
<evidence type="ECO:0000256" key="8">
    <source>
        <dbReference type="SAM" id="MobiDB-lite"/>
    </source>
</evidence>
<evidence type="ECO:0000313" key="12">
    <source>
        <dbReference type="Proteomes" id="UP000018733"/>
    </source>
</evidence>
<feature type="chain" id="PRO_5007931114" description="peptidylprolyl isomerase" evidence="9">
    <location>
        <begin position="20"/>
        <end position="285"/>
    </location>
</feature>
<dbReference type="PROSITE" id="PS01096">
    <property type="entry name" value="PPIC_PPIASE_1"/>
    <property type="match status" value="1"/>
</dbReference>
<feature type="compositionally biased region" description="Low complexity" evidence="8">
    <location>
        <begin position="265"/>
        <end position="285"/>
    </location>
</feature>
<dbReference type="Gene3D" id="1.10.8.1040">
    <property type="match status" value="1"/>
</dbReference>
<comment type="catalytic activity">
    <reaction evidence="1">
        <text>[protein]-peptidylproline (omega=180) = [protein]-peptidylproline (omega=0)</text>
        <dbReference type="Rhea" id="RHEA:16237"/>
        <dbReference type="Rhea" id="RHEA-COMP:10747"/>
        <dbReference type="Rhea" id="RHEA-COMP:10748"/>
        <dbReference type="ChEBI" id="CHEBI:83833"/>
        <dbReference type="ChEBI" id="CHEBI:83834"/>
        <dbReference type="EC" id="5.2.1.8"/>
    </reaction>
</comment>
<keyword evidence="4 9" id="KW-0732">Signal</keyword>
<reference evidence="11 12" key="1">
    <citation type="journal article" date="2014" name="Genome Announc.">
        <title>Draft Genome Sequence of Advenella kashmirensis Strain W13003, a Polycyclic Aromatic Hydrocarbon-Degrading Bacterium.</title>
        <authorList>
            <person name="Wang X."/>
            <person name="Jin D."/>
            <person name="Zhou L."/>
            <person name="Wu L."/>
            <person name="An W."/>
            <person name="Zhao L."/>
        </authorList>
    </citation>
    <scope>NUCLEOTIDE SEQUENCE [LARGE SCALE GENOMIC DNA]</scope>
    <source>
        <strain evidence="11 12">W13003</strain>
    </source>
</reference>
<evidence type="ECO:0000259" key="10">
    <source>
        <dbReference type="PROSITE" id="PS50198"/>
    </source>
</evidence>
<keyword evidence="5 7" id="KW-0697">Rotamase</keyword>
<dbReference type="Pfam" id="PF00639">
    <property type="entry name" value="Rotamase"/>
    <property type="match status" value="1"/>
</dbReference>
<dbReference type="InterPro" id="IPR027304">
    <property type="entry name" value="Trigger_fact/SurA_dom_sf"/>
</dbReference>
<dbReference type="AlphaFoldDB" id="V8QPT9"/>
<proteinExistence type="inferred from homology"/>
<dbReference type="eggNOG" id="COG0760">
    <property type="taxonomic scope" value="Bacteria"/>
</dbReference>
<dbReference type="STRING" id="1424334.W822_12670"/>
<protein>
    <recommendedName>
        <fullName evidence="3">peptidylprolyl isomerase</fullName>
        <ecNumber evidence="3">5.2.1.8</ecNumber>
    </recommendedName>
</protein>
<feature type="region of interest" description="Disordered" evidence="8">
    <location>
        <begin position="234"/>
        <end position="285"/>
    </location>
</feature>
<feature type="signal peptide" evidence="9">
    <location>
        <begin position="1"/>
        <end position="19"/>
    </location>
</feature>
<name>V8QPT9_9BURK</name>
<dbReference type="InterPro" id="IPR050245">
    <property type="entry name" value="PrsA_foldase"/>
</dbReference>
<dbReference type="HOGENOM" id="CLU_034646_1_1_4"/>
<gene>
    <name evidence="11" type="ORF">W822_12670</name>
</gene>
<evidence type="ECO:0000256" key="6">
    <source>
        <dbReference type="ARBA" id="ARBA00023235"/>
    </source>
</evidence>
<dbReference type="InterPro" id="IPR023058">
    <property type="entry name" value="PPIase_PpiC_CS"/>
</dbReference>
<evidence type="ECO:0000256" key="9">
    <source>
        <dbReference type="SAM" id="SignalP"/>
    </source>
</evidence>
<dbReference type="PROSITE" id="PS50198">
    <property type="entry name" value="PPIC_PPIASE_2"/>
    <property type="match status" value="1"/>
</dbReference>
<evidence type="ECO:0000256" key="7">
    <source>
        <dbReference type="PROSITE-ProRule" id="PRU00278"/>
    </source>
</evidence>
<dbReference type="PANTHER" id="PTHR47245:SF1">
    <property type="entry name" value="FOLDASE PROTEIN PRSA"/>
    <property type="match status" value="1"/>
</dbReference>
<dbReference type="InterPro" id="IPR046357">
    <property type="entry name" value="PPIase_dom_sf"/>
</dbReference>
<keyword evidence="6 7" id="KW-0413">Isomerase</keyword>
<evidence type="ECO:0000256" key="4">
    <source>
        <dbReference type="ARBA" id="ARBA00022729"/>
    </source>
</evidence>
<comment type="similarity">
    <text evidence="2">Belongs to the PpiC/parvulin rotamase family.</text>
</comment>
<keyword evidence="12" id="KW-1185">Reference proteome</keyword>
<dbReference type="SUPFAM" id="SSF54534">
    <property type="entry name" value="FKBP-like"/>
    <property type="match status" value="1"/>
</dbReference>
<evidence type="ECO:0000256" key="3">
    <source>
        <dbReference type="ARBA" id="ARBA00013194"/>
    </source>
</evidence>
<dbReference type="Pfam" id="PF13623">
    <property type="entry name" value="SurA_N_2"/>
    <property type="match status" value="1"/>
</dbReference>
<evidence type="ECO:0000256" key="1">
    <source>
        <dbReference type="ARBA" id="ARBA00000971"/>
    </source>
</evidence>
<evidence type="ECO:0000256" key="2">
    <source>
        <dbReference type="ARBA" id="ARBA00007656"/>
    </source>
</evidence>